<dbReference type="GO" id="GO:0005524">
    <property type="term" value="F:ATP binding"/>
    <property type="evidence" value="ECO:0007669"/>
    <property type="project" value="UniProtKB-UniRule"/>
</dbReference>
<evidence type="ECO:0000256" key="6">
    <source>
        <dbReference type="ARBA" id="ARBA00023268"/>
    </source>
</evidence>
<protein>
    <recommendedName>
        <fullName evidence="7">Bifunctional glutamine synthetase adenylyltransferase/adenylyl-removing enzyme</fullName>
    </recommendedName>
    <alternativeName>
        <fullName evidence="7">ATP:glutamine synthetase adenylyltransferase</fullName>
    </alternativeName>
    <alternativeName>
        <fullName evidence="7">ATase</fullName>
    </alternativeName>
    <domain>
        <recommendedName>
            <fullName evidence="7">Glutamine synthetase adenylyl-L-tyrosine phosphorylase</fullName>
            <ecNumber evidence="7">2.7.7.89</ecNumber>
        </recommendedName>
        <alternativeName>
            <fullName evidence="7">Adenylyl removase</fullName>
            <shortName evidence="7">AR</shortName>
            <shortName evidence="7">AT-N</shortName>
        </alternativeName>
    </domain>
    <domain>
        <recommendedName>
            <fullName evidence="7">Glutamine synthetase adenylyl transferase</fullName>
            <ecNumber evidence="7">2.7.7.42</ecNumber>
        </recommendedName>
        <alternativeName>
            <fullName evidence="7">Adenylyl transferase</fullName>
            <shortName evidence="7">AT</shortName>
            <shortName evidence="7">AT-C</shortName>
        </alternativeName>
    </domain>
</protein>
<feature type="domain" description="PII-uridylyltransferase/Glutamine-synthetase adenylyltransferase" evidence="9">
    <location>
        <begin position="300"/>
        <end position="438"/>
    </location>
</feature>
<dbReference type="InterPro" id="IPR043519">
    <property type="entry name" value="NT_sf"/>
</dbReference>
<dbReference type="FunFam" id="1.20.120.330:FF:000005">
    <property type="entry name" value="Bifunctional glutamine synthetase adenylyltransferase/adenylyl-removing enzyme"/>
    <property type="match status" value="1"/>
</dbReference>
<keyword evidence="1 7" id="KW-0808">Transferase</keyword>
<evidence type="ECO:0000256" key="1">
    <source>
        <dbReference type="ARBA" id="ARBA00022679"/>
    </source>
</evidence>
<comment type="catalytic activity">
    <reaction evidence="7">
        <text>[glutamine synthetase]-L-tyrosine + ATP = [glutamine synthetase]-O(4)-(5'-adenylyl)-L-tyrosine + diphosphate</text>
        <dbReference type="Rhea" id="RHEA:18589"/>
        <dbReference type="Rhea" id="RHEA-COMP:10660"/>
        <dbReference type="Rhea" id="RHEA-COMP:10661"/>
        <dbReference type="ChEBI" id="CHEBI:30616"/>
        <dbReference type="ChEBI" id="CHEBI:33019"/>
        <dbReference type="ChEBI" id="CHEBI:46858"/>
        <dbReference type="ChEBI" id="CHEBI:83624"/>
        <dbReference type="EC" id="2.7.7.42"/>
    </reaction>
</comment>
<feature type="domain" description="Glutamate-ammonia ligase adenylyltransferase repeated" evidence="8">
    <location>
        <begin position="37"/>
        <end position="274"/>
    </location>
</feature>
<keyword evidence="5 7" id="KW-0460">Magnesium</keyword>
<evidence type="ECO:0000256" key="4">
    <source>
        <dbReference type="ARBA" id="ARBA00022840"/>
    </source>
</evidence>
<feature type="region of interest" description="Adenylyl transferase" evidence="7">
    <location>
        <begin position="451"/>
        <end position="953"/>
    </location>
</feature>
<keyword evidence="3 7" id="KW-0547">Nucleotide-binding</keyword>
<evidence type="ECO:0000313" key="11">
    <source>
        <dbReference type="Proteomes" id="UP000199308"/>
    </source>
</evidence>
<dbReference type="STRING" id="349064.SAMN05660429_02919"/>
<evidence type="ECO:0000313" key="10">
    <source>
        <dbReference type="EMBL" id="SET87254.1"/>
    </source>
</evidence>
<comment type="catalytic activity">
    <reaction evidence="7">
        <text>[glutamine synthetase]-O(4)-(5'-adenylyl)-L-tyrosine + phosphate = [glutamine synthetase]-L-tyrosine + ADP</text>
        <dbReference type="Rhea" id="RHEA:43716"/>
        <dbReference type="Rhea" id="RHEA-COMP:10660"/>
        <dbReference type="Rhea" id="RHEA-COMP:10661"/>
        <dbReference type="ChEBI" id="CHEBI:43474"/>
        <dbReference type="ChEBI" id="CHEBI:46858"/>
        <dbReference type="ChEBI" id="CHEBI:83624"/>
        <dbReference type="ChEBI" id="CHEBI:456216"/>
        <dbReference type="EC" id="2.7.7.89"/>
    </reaction>
</comment>
<evidence type="ECO:0000256" key="2">
    <source>
        <dbReference type="ARBA" id="ARBA00022695"/>
    </source>
</evidence>
<name>A0A1I0HTW8_THASX</name>
<keyword evidence="10" id="KW-0436">Ligase</keyword>
<dbReference type="EC" id="2.7.7.42" evidence="7"/>
<dbReference type="NCBIfam" id="NF008292">
    <property type="entry name" value="PRK11072.1"/>
    <property type="match status" value="1"/>
</dbReference>
<dbReference type="FunFam" id="3.30.460.10:FF:000009">
    <property type="entry name" value="Bifunctional glutamine synthetase adenylyltransferase/adenylyl-removing enzyme"/>
    <property type="match status" value="1"/>
</dbReference>
<keyword evidence="4 7" id="KW-0067">ATP-binding</keyword>
<dbReference type="Gene3D" id="1.20.120.330">
    <property type="entry name" value="Nucleotidyltransferases domain 2"/>
    <property type="match status" value="2"/>
</dbReference>
<dbReference type="EC" id="2.7.7.89" evidence="7"/>
<dbReference type="Pfam" id="PF08335">
    <property type="entry name" value="GlnD_UR_UTase"/>
    <property type="match status" value="2"/>
</dbReference>
<dbReference type="SUPFAM" id="SSF81301">
    <property type="entry name" value="Nucleotidyltransferase"/>
    <property type="match status" value="2"/>
</dbReference>
<dbReference type="OrthoDB" id="9759366at2"/>
<dbReference type="HAMAP" id="MF_00802">
    <property type="entry name" value="GlnE"/>
    <property type="match status" value="1"/>
</dbReference>
<evidence type="ECO:0000259" key="8">
    <source>
        <dbReference type="Pfam" id="PF03710"/>
    </source>
</evidence>
<dbReference type="InterPro" id="IPR023057">
    <property type="entry name" value="GlnE"/>
</dbReference>
<dbReference type="GO" id="GO:0047388">
    <property type="term" value="F:[glutamine synthetase]-adenylyl-L-tyrosine phosphorylase activity"/>
    <property type="evidence" value="ECO:0007669"/>
    <property type="project" value="UniProtKB-EC"/>
</dbReference>
<keyword evidence="11" id="KW-1185">Reference proteome</keyword>
<dbReference type="InterPro" id="IPR013546">
    <property type="entry name" value="PII_UdlTrfase/GS_AdlTrfase"/>
</dbReference>
<feature type="region of interest" description="Adenylyl removase" evidence="7">
    <location>
        <begin position="1"/>
        <end position="445"/>
    </location>
</feature>
<sequence>MSAQVQLDAQQSNAWQQFIDKYDEGVTEQLSAQDLADFKRAITLSDYILQTALSQPDAVFSIIQKQSFQSTIESYLSELKDLLSNCDSESSLHQQLRIFRHQKLTEIAIGDLVFDAPIHVSLANLSSLADALIVAARDWLMTFCCEKWGTPIDKHGNVQQLSVLGMGKLGGRELNFSSDIDLIFCYPEVGETQGSGKTLDTQTFFTRLAQKLIAALHQQTIDGFVYRVDMRLRPFGESGPLVLTYSAMEDYYQEQGRDWERYAMLKARVVTPEHNQALTSLFKPFVYRRYIDFSVIDSLRKMKLMIAQEVRRKQLKNNIKLGLGGIREIEFIVQVFQLIRGGRVPQLQQRHLLNALDMLKQKEVVSAQTAGVLTDAYLFLRRVENAIQAFADKQTQTLPDDALNQARLLNVLSIDTWSDFLSLLSRHTTAVHQEFHLLIGEETPNIEAKEEKWQLLWNNNWDDETAIEYIEEFVTKTDSDKYWATVKDFQLEVSKRAIGQRGRQVLDKLVPILFWHLIEVKASVATLNLLFNIVRKVLTRTAYLELLFENEGALKQLIKLCSASDWVAEQIAQYPILLDELLDPKLLHNPPQLAQYALDIREVMLRIPEEDLEAQMEQLRHFKKAQSLRIAAADISGVLPIMQVSDHLTALASAILDEVIQIAWQQVSERFGIPASLEGTDEKGFGVIGYGKVGGIELGYSSDLDLVFVHDRDVNEFTNGTNTVSAGQFYLKLAQRVMHIFNTRMATGILYELDLRLRPSGNSGLLVVHVDTYEHYQMHEAWTWEHQALVRARCIFGHQSILKRFDDIRGNILSLERDLDSLSADVATMRAKMRDHLDKSSEDHIDIKQGLGGLVDIEFLAQYLVLAYSKKNPVIYEYSDNVRMFEALASTGVIAQSEALLLIESYCQLRDAGHHATLRGGQRMLEKASFERLATQVLSICHQYLPALVTPKH</sequence>
<dbReference type="PANTHER" id="PTHR30621:SF0">
    <property type="entry name" value="BIFUNCTIONAL GLUTAMINE SYNTHETASE ADENYLYLTRANSFERASE_ADENYLYL-REMOVING ENZYME"/>
    <property type="match status" value="1"/>
</dbReference>
<evidence type="ECO:0000256" key="7">
    <source>
        <dbReference type="HAMAP-Rule" id="MF_00802"/>
    </source>
</evidence>
<dbReference type="Proteomes" id="UP000199308">
    <property type="component" value="Unassembled WGS sequence"/>
</dbReference>
<accession>A0A1I0HTW8</accession>
<feature type="domain" description="Glutamate-ammonia ligase adenylyltransferase repeated" evidence="8">
    <location>
        <begin position="554"/>
        <end position="806"/>
    </location>
</feature>
<dbReference type="Gene3D" id="1.20.120.1510">
    <property type="match status" value="1"/>
</dbReference>
<comment type="function">
    <text evidence="7">Involved in the regulation of glutamine synthetase GlnA, a key enzyme in the process to assimilate ammonia. When cellular nitrogen levels are high, the C-terminal adenylyl transferase (AT) inactivates GlnA by covalent transfer of an adenylyl group from ATP to specific tyrosine residue of GlnA, thus reducing its activity. Conversely, when nitrogen levels are low, the N-terminal adenylyl removase (AR) activates GlnA by removing the adenylyl group by phosphorolysis, increasing its activity. The regulatory region of GlnE binds the signal transduction protein PII (GlnB) which indicates the nitrogen status of the cell.</text>
</comment>
<dbReference type="GO" id="GO:0000820">
    <property type="term" value="P:regulation of glutamine family amino acid metabolic process"/>
    <property type="evidence" value="ECO:0007669"/>
    <property type="project" value="UniProtKB-UniRule"/>
</dbReference>
<reference evidence="10 11" key="1">
    <citation type="submission" date="2016-10" db="EMBL/GenBank/DDBJ databases">
        <authorList>
            <person name="de Groot N.N."/>
        </authorList>
    </citation>
    <scope>NUCLEOTIDE SEQUENCE [LARGE SCALE GENOMIC DNA]</scope>
    <source>
        <strain evidence="10 11">DSM 19706</strain>
    </source>
</reference>
<dbReference type="RefSeq" id="WP_093332108.1">
    <property type="nucleotide sequence ID" value="NZ_AP027363.1"/>
</dbReference>
<keyword evidence="6 7" id="KW-0511">Multifunctional enzyme</keyword>
<gene>
    <name evidence="7" type="primary">glnE</name>
    <name evidence="10" type="ORF">SAMN05660429_02919</name>
</gene>
<dbReference type="GO" id="GO:0008882">
    <property type="term" value="F:[glutamate-ammonia-ligase] adenylyltransferase activity"/>
    <property type="evidence" value="ECO:0007669"/>
    <property type="project" value="UniProtKB-UniRule"/>
</dbReference>
<dbReference type="CDD" id="cd05401">
    <property type="entry name" value="NT_GlnE_GlnD_like"/>
    <property type="match status" value="2"/>
</dbReference>
<organism evidence="10 11">
    <name type="scientific">Thalassotalea agarivorans</name>
    <name type="common">Thalassomonas agarivorans</name>
    <dbReference type="NCBI Taxonomy" id="349064"/>
    <lineage>
        <taxon>Bacteria</taxon>
        <taxon>Pseudomonadati</taxon>
        <taxon>Pseudomonadota</taxon>
        <taxon>Gammaproteobacteria</taxon>
        <taxon>Alteromonadales</taxon>
        <taxon>Colwelliaceae</taxon>
        <taxon>Thalassotalea</taxon>
    </lineage>
</organism>
<dbReference type="GO" id="GO:0005829">
    <property type="term" value="C:cytosol"/>
    <property type="evidence" value="ECO:0007669"/>
    <property type="project" value="TreeGrafter"/>
</dbReference>
<dbReference type="EMBL" id="FOHK01000018">
    <property type="protein sequence ID" value="SET87254.1"/>
    <property type="molecule type" value="Genomic_DNA"/>
</dbReference>
<dbReference type="Pfam" id="PF03710">
    <property type="entry name" value="GlnE"/>
    <property type="match status" value="2"/>
</dbReference>
<dbReference type="Gene3D" id="1.10.4050.10">
    <property type="entry name" value="Glutamine synthase adenylyltransferase GlnE"/>
    <property type="match status" value="1"/>
</dbReference>
<dbReference type="GO" id="GO:0016874">
    <property type="term" value="F:ligase activity"/>
    <property type="evidence" value="ECO:0007669"/>
    <property type="project" value="UniProtKB-KW"/>
</dbReference>
<dbReference type="GO" id="GO:0000287">
    <property type="term" value="F:magnesium ion binding"/>
    <property type="evidence" value="ECO:0007669"/>
    <property type="project" value="UniProtKB-UniRule"/>
</dbReference>
<comment type="similarity">
    <text evidence="7">Belongs to the GlnE family.</text>
</comment>
<dbReference type="SUPFAM" id="SSF81593">
    <property type="entry name" value="Nucleotidyltransferase substrate binding subunit/domain"/>
    <property type="match status" value="2"/>
</dbReference>
<proteinExistence type="inferred from homology"/>
<evidence type="ECO:0000259" key="9">
    <source>
        <dbReference type="Pfam" id="PF08335"/>
    </source>
</evidence>
<dbReference type="Gene3D" id="3.30.460.10">
    <property type="entry name" value="Beta Polymerase, domain 2"/>
    <property type="match status" value="2"/>
</dbReference>
<keyword evidence="2 7" id="KW-0548">Nucleotidyltransferase</keyword>
<feature type="domain" description="PII-uridylyltransferase/Glutamine-synthetase adenylyltransferase" evidence="9">
    <location>
        <begin position="829"/>
        <end position="920"/>
    </location>
</feature>
<dbReference type="AlphaFoldDB" id="A0A1I0HTW8"/>
<comment type="cofactor">
    <cofactor evidence="7">
        <name>Mg(2+)</name>
        <dbReference type="ChEBI" id="CHEBI:18420"/>
    </cofactor>
</comment>
<dbReference type="PANTHER" id="PTHR30621">
    <property type="entry name" value="GLUTAMINE SYNTHETASE ADENYLYLTRANSFERASE"/>
    <property type="match status" value="1"/>
</dbReference>
<evidence type="ECO:0000256" key="5">
    <source>
        <dbReference type="ARBA" id="ARBA00022842"/>
    </source>
</evidence>
<evidence type="ECO:0000256" key="3">
    <source>
        <dbReference type="ARBA" id="ARBA00022741"/>
    </source>
</evidence>
<dbReference type="InterPro" id="IPR005190">
    <property type="entry name" value="GlnE_rpt_dom"/>
</dbReference>